<dbReference type="RefSeq" id="WP_394335618.1">
    <property type="nucleotide sequence ID" value="NZ_MQVX01000001.1"/>
</dbReference>
<evidence type="ECO:0000259" key="1">
    <source>
        <dbReference type="Pfam" id="PF12867"/>
    </source>
</evidence>
<dbReference type="InterPro" id="IPR024775">
    <property type="entry name" value="DinB-like"/>
</dbReference>
<evidence type="ECO:0000313" key="3">
    <source>
        <dbReference type="Proteomes" id="UP000239366"/>
    </source>
</evidence>
<gene>
    <name evidence="2" type="ORF">BST99_12115</name>
</gene>
<name>A0A2S7T8V4_9FLAO</name>
<accession>A0A2S7T8V4</accession>
<dbReference type="AlphaFoldDB" id="A0A2S7T8V4"/>
<dbReference type="Pfam" id="PF12867">
    <property type="entry name" value="DinB_2"/>
    <property type="match status" value="1"/>
</dbReference>
<evidence type="ECO:0000313" key="2">
    <source>
        <dbReference type="EMBL" id="PQJ16362.1"/>
    </source>
</evidence>
<sequence length="154" mass="17673">MDFPFYTTRQNHKIFYSFLKMFSLEQLAHIPAGFNNSLFWNIAHVVVTQQKLVYGLSGQPLQIADHWVEKYQKGTVPQQAPTPDEIEELKELLFSTLDQTEADYKTGLFTSFKTYMTSAKVELNSVEDAIQFNLFHEGLHLGSLLALQKLVPTE</sequence>
<organism evidence="2 3">
    <name type="scientific">Aureicoccus marinus</name>
    <dbReference type="NCBI Taxonomy" id="754435"/>
    <lineage>
        <taxon>Bacteria</taxon>
        <taxon>Pseudomonadati</taxon>
        <taxon>Bacteroidota</taxon>
        <taxon>Flavobacteriia</taxon>
        <taxon>Flavobacteriales</taxon>
        <taxon>Flavobacteriaceae</taxon>
        <taxon>Aureicoccus</taxon>
    </lineage>
</organism>
<feature type="domain" description="DinB-like" evidence="1">
    <location>
        <begin position="10"/>
        <end position="142"/>
    </location>
</feature>
<dbReference type="InterPro" id="IPR034660">
    <property type="entry name" value="DinB/YfiT-like"/>
</dbReference>
<dbReference type="Gene3D" id="1.20.120.450">
    <property type="entry name" value="dinb family like domain"/>
    <property type="match status" value="1"/>
</dbReference>
<comment type="caution">
    <text evidence="2">The sequence shown here is derived from an EMBL/GenBank/DDBJ whole genome shotgun (WGS) entry which is preliminary data.</text>
</comment>
<dbReference type="SUPFAM" id="SSF109854">
    <property type="entry name" value="DinB/YfiT-like putative metalloenzymes"/>
    <property type="match status" value="1"/>
</dbReference>
<proteinExistence type="predicted"/>
<reference evidence="3" key="1">
    <citation type="submission" date="2016-11" db="EMBL/GenBank/DDBJ databases">
        <title>Trade-off between light-utilization and light-protection in marine flavobacteria.</title>
        <authorList>
            <person name="Kumagai Y."/>
            <person name="Yoshizawa S."/>
            <person name="Kogure K."/>
        </authorList>
    </citation>
    <scope>NUCLEOTIDE SEQUENCE [LARGE SCALE GENOMIC DNA]</scope>
    <source>
        <strain evidence="3">SG-18</strain>
    </source>
</reference>
<dbReference type="Proteomes" id="UP000239366">
    <property type="component" value="Unassembled WGS sequence"/>
</dbReference>
<protein>
    <submittedName>
        <fullName evidence="2">Damage-inducible protein DinB</fullName>
    </submittedName>
</protein>
<keyword evidence="3" id="KW-1185">Reference proteome</keyword>
<dbReference type="EMBL" id="MQVX01000001">
    <property type="protein sequence ID" value="PQJ16362.1"/>
    <property type="molecule type" value="Genomic_DNA"/>
</dbReference>